<evidence type="ECO:0000256" key="1">
    <source>
        <dbReference type="SAM" id="Phobius"/>
    </source>
</evidence>
<dbReference type="STRING" id="351605.Gura_0310"/>
<organism evidence="2 3">
    <name type="scientific">Geotalea uraniireducens (strain Rf4)</name>
    <name type="common">Geobacter uraniireducens</name>
    <dbReference type="NCBI Taxonomy" id="351605"/>
    <lineage>
        <taxon>Bacteria</taxon>
        <taxon>Pseudomonadati</taxon>
        <taxon>Thermodesulfobacteriota</taxon>
        <taxon>Desulfuromonadia</taxon>
        <taxon>Geobacterales</taxon>
        <taxon>Geobacteraceae</taxon>
        <taxon>Geotalea</taxon>
    </lineage>
</organism>
<reference evidence="2 3" key="1">
    <citation type="submission" date="2007-05" db="EMBL/GenBank/DDBJ databases">
        <title>Complete sequence of Geobacter uraniireducens Rf4.</title>
        <authorList>
            <consortium name="US DOE Joint Genome Institute"/>
            <person name="Copeland A."/>
            <person name="Lucas S."/>
            <person name="Lapidus A."/>
            <person name="Barry K."/>
            <person name="Detter J.C."/>
            <person name="Glavina del Rio T."/>
            <person name="Hammon N."/>
            <person name="Israni S."/>
            <person name="Dalin E."/>
            <person name="Tice H."/>
            <person name="Pitluck S."/>
            <person name="Chertkov O."/>
            <person name="Brettin T."/>
            <person name="Bruce D."/>
            <person name="Han C."/>
            <person name="Schmutz J."/>
            <person name="Larimer F."/>
            <person name="Land M."/>
            <person name="Hauser L."/>
            <person name="Kyrpides N."/>
            <person name="Mikhailova N."/>
            <person name="Shelobolina E."/>
            <person name="Aklujkar M."/>
            <person name="Lovley D."/>
            <person name="Richardson P."/>
        </authorList>
    </citation>
    <scope>NUCLEOTIDE SEQUENCE [LARGE SCALE GENOMIC DNA]</scope>
    <source>
        <strain evidence="2 3">Rf4</strain>
    </source>
</reference>
<dbReference type="OrthoDB" id="458509at2"/>
<keyword evidence="3" id="KW-1185">Reference proteome</keyword>
<gene>
    <name evidence="2" type="ordered locus">Gura_0310</name>
</gene>
<feature type="transmembrane region" description="Helical" evidence="1">
    <location>
        <begin position="98"/>
        <end position="126"/>
    </location>
</feature>
<evidence type="ECO:0000313" key="2">
    <source>
        <dbReference type="EMBL" id="ABQ24526.1"/>
    </source>
</evidence>
<keyword evidence="1" id="KW-0472">Membrane</keyword>
<dbReference type="HOGENOM" id="CLU_140903_0_0_7"/>
<keyword evidence="1" id="KW-1133">Transmembrane helix</keyword>
<accession>A5GD13</accession>
<keyword evidence="1" id="KW-0812">Transmembrane</keyword>
<feature type="transmembrane region" description="Helical" evidence="1">
    <location>
        <begin position="48"/>
        <end position="66"/>
    </location>
</feature>
<dbReference type="EMBL" id="CP000698">
    <property type="protein sequence ID" value="ABQ24526.1"/>
    <property type="molecule type" value="Genomic_DNA"/>
</dbReference>
<sequence length="133" mass="14485">MIRKVSGAFTGGAIGGLVDSINITILGKIGISDLLGVSMKPEFTAPWLYQRMVWGGIWMLLLLLPLWKNRTILRGCLFSLLPSAMMLFMVLPNMGKGLLGLGFGTLTPMVVIGLNFIYGIVAAYWYKATVETA</sequence>
<dbReference type="KEGG" id="gur:Gura_0310"/>
<evidence type="ECO:0000313" key="3">
    <source>
        <dbReference type="Proteomes" id="UP000006695"/>
    </source>
</evidence>
<proteinExistence type="predicted"/>
<feature type="transmembrane region" description="Helical" evidence="1">
    <location>
        <begin position="72"/>
        <end position="91"/>
    </location>
</feature>
<dbReference type="Proteomes" id="UP000006695">
    <property type="component" value="Chromosome"/>
</dbReference>
<name>A5GD13_GEOUR</name>
<dbReference type="AlphaFoldDB" id="A5GD13"/>
<protein>
    <submittedName>
        <fullName evidence="2">Uncharacterized protein</fullName>
    </submittedName>
</protein>
<dbReference type="RefSeq" id="WP_011937253.1">
    <property type="nucleotide sequence ID" value="NC_009483.1"/>
</dbReference>